<dbReference type="GO" id="GO:0016020">
    <property type="term" value="C:membrane"/>
    <property type="evidence" value="ECO:0007669"/>
    <property type="project" value="UniProtKB-SubCell"/>
</dbReference>
<evidence type="ECO:0000256" key="1">
    <source>
        <dbReference type="ARBA" id="ARBA00004141"/>
    </source>
</evidence>
<dbReference type="AlphaFoldDB" id="A0A2R5G3Y7"/>
<dbReference type="Pfam" id="PF12349">
    <property type="entry name" value="Sterol-sensing"/>
    <property type="match status" value="1"/>
</dbReference>
<reference evidence="9 10" key="1">
    <citation type="submission" date="2017-12" db="EMBL/GenBank/DDBJ databases">
        <title>Sequencing, de novo assembly and annotation of complete genome of a new Thraustochytrid species, strain FCC1311.</title>
        <authorList>
            <person name="Sedici K."/>
            <person name="Godart F."/>
            <person name="Aiese Cigliano R."/>
            <person name="Sanseverino W."/>
            <person name="Barakat M."/>
            <person name="Ortet P."/>
            <person name="Marechal E."/>
            <person name="Cagnac O."/>
            <person name="Amato A."/>
        </authorList>
    </citation>
    <scope>NUCLEOTIDE SEQUENCE [LARGE SCALE GENOMIC DNA]</scope>
</reference>
<dbReference type="InterPro" id="IPR000731">
    <property type="entry name" value="SSD"/>
</dbReference>
<feature type="domain" description="SSD" evidence="8">
    <location>
        <begin position="288"/>
        <end position="424"/>
    </location>
</feature>
<keyword evidence="3 7" id="KW-1133">Transmembrane helix</keyword>
<evidence type="ECO:0000256" key="7">
    <source>
        <dbReference type="SAM" id="Phobius"/>
    </source>
</evidence>
<feature type="transmembrane region" description="Helical" evidence="7">
    <location>
        <begin position="707"/>
        <end position="730"/>
    </location>
</feature>
<dbReference type="InterPro" id="IPR052081">
    <property type="entry name" value="Dispatched_Hh_regulator"/>
</dbReference>
<dbReference type="EMBL" id="BEYU01000015">
    <property type="protein sequence ID" value="GBG25747.1"/>
    <property type="molecule type" value="Genomic_DNA"/>
</dbReference>
<evidence type="ECO:0000256" key="2">
    <source>
        <dbReference type="ARBA" id="ARBA00022692"/>
    </source>
</evidence>
<evidence type="ECO:0000256" key="4">
    <source>
        <dbReference type="ARBA" id="ARBA00023136"/>
    </source>
</evidence>
<feature type="transmembrane region" description="Helical" evidence="7">
    <location>
        <begin position="767"/>
        <end position="789"/>
    </location>
</feature>
<feature type="transmembrane region" description="Helical" evidence="7">
    <location>
        <begin position="867"/>
        <end position="887"/>
    </location>
</feature>
<evidence type="ECO:0000313" key="10">
    <source>
        <dbReference type="Proteomes" id="UP000241890"/>
    </source>
</evidence>
<name>A0A2R5G3Y7_9STRA</name>
<comment type="subcellular location">
    <subcellularLocation>
        <location evidence="1">Membrane</location>
        <topology evidence="1">Multi-pass membrane protein</topology>
    </subcellularLocation>
</comment>
<dbReference type="InterPro" id="IPR053958">
    <property type="entry name" value="HMGCR/SNAP/NPC1-like_SSD"/>
</dbReference>
<proteinExistence type="inferred from homology"/>
<evidence type="ECO:0000313" key="9">
    <source>
        <dbReference type="EMBL" id="GBG25747.1"/>
    </source>
</evidence>
<dbReference type="Gene3D" id="1.20.1640.10">
    <property type="entry name" value="Multidrug efflux transporter AcrB transmembrane domain"/>
    <property type="match status" value="2"/>
</dbReference>
<dbReference type="GO" id="GO:0022857">
    <property type="term" value="F:transmembrane transporter activity"/>
    <property type="evidence" value="ECO:0007669"/>
    <property type="project" value="TreeGrafter"/>
</dbReference>
<dbReference type="SUPFAM" id="SSF82866">
    <property type="entry name" value="Multidrug efflux transporter AcrB transmembrane domain"/>
    <property type="match status" value="2"/>
</dbReference>
<evidence type="ECO:0000259" key="8">
    <source>
        <dbReference type="PROSITE" id="PS50156"/>
    </source>
</evidence>
<keyword evidence="2 7" id="KW-0812">Transmembrane</keyword>
<keyword evidence="5" id="KW-0325">Glycoprotein</keyword>
<organism evidence="9 10">
    <name type="scientific">Hondaea fermentalgiana</name>
    <dbReference type="NCBI Taxonomy" id="2315210"/>
    <lineage>
        <taxon>Eukaryota</taxon>
        <taxon>Sar</taxon>
        <taxon>Stramenopiles</taxon>
        <taxon>Bigyra</taxon>
        <taxon>Labyrinthulomycetes</taxon>
        <taxon>Thraustochytrida</taxon>
        <taxon>Thraustochytriidae</taxon>
        <taxon>Hondaea</taxon>
    </lineage>
</organism>
<feature type="transmembrane region" description="Helical" evidence="7">
    <location>
        <begin position="835"/>
        <end position="855"/>
    </location>
</feature>
<feature type="transmembrane region" description="Helical" evidence="7">
    <location>
        <begin position="319"/>
        <end position="339"/>
    </location>
</feature>
<feature type="transmembrane region" description="Helical" evidence="7">
    <location>
        <begin position="286"/>
        <end position="307"/>
    </location>
</feature>
<gene>
    <name evidence="9" type="ORF">FCC1311_019662</name>
</gene>
<protein>
    <submittedName>
        <fullName evidence="9">Protein dispatched-like 1</fullName>
    </submittedName>
</protein>
<dbReference type="PANTHER" id="PTHR45951:SF7">
    <property type="entry name" value="SSD DOMAIN-CONTAINING PROTEIN"/>
    <property type="match status" value="1"/>
</dbReference>
<feature type="transmembrane region" description="Helical" evidence="7">
    <location>
        <begin position="370"/>
        <end position="390"/>
    </location>
</feature>
<dbReference type="OrthoDB" id="429851at2759"/>
<dbReference type="InParanoid" id="A0A2R5G3Y7"/>
<feature type="transmembrane region" description="Helical" evidence="7">
    <location>
        <begin position="736"/>
        <end position="755"/>
    </location>
</feature>
<dbReference type="Proteomes" id="UP000241890">
    <property type="component" value="Unassembled WGS sequence"/>
</dbReference>
<dbReference type="PROSITE" id="PS50156">
    <property type="entry name" value="SSD"/>
    <property type="match status" value="1"/>
</dbReference>
<keyword evidence="4 7" id="KW-0472">Membrane</keyword>
<feature type="transmembrane region" description="Helical" evidence="7">
    <location>
        <begin position="449"/>
        <end position="472"/>
    </location>
</feature>
<comment type="caution">
    <text evidence="9">The sequence shown here is derived from an EMBL/GenBank/DDBJ whole genome shotgun (WGS) entry which is preliminary data.</text>
</comment>
<accession>A0A2R5G3Y7</accession>
<evidence type="ECO:0000256" key="6">
    <source>
        <dbReference type="ARBA" id="ARBA00038046"/>
    </source>
</evidence>
<sequence length="907" mass="99686">MWKPTSRGAMSVVVQRPCLVFLAALVLPLVFSAIGVTQLELNDQQGWSVKSSYSSRAYDAYIVANAEIEAANSEAAMAPTRTEASSNYLDLYWVSSRSPADFLNHPEDLYYIRAFEEEVIAQDAIQRVCLLSNSTGQCVGAYSATSFLPELQADYDRNTFASDLLSDIDDTSFFVSSAFDITATDPSLVVMPMLRSRLQFGLPLEGYDSAQDRASEQSDIIQEAIQNVAIDYLNPLRTQNDALILYFDFSDITNYYVDTTIVSDAVYAGAAGAFVFTMLCFHTRSVFLGFTSLLQILLSFPTAYFAYRFIVGIEHFGTLQSLAIFLVLGIGTDDIFIFWDAFRQSAVVFAAKADSPDVLVDRLDWAFRKAAGAMLVTSLTTFVAFFVTALSPIPNIKDFGMFAALLIVLNFFMVITIFPCLVIIHMRYIKPIPRLGLVETFFRDRWIPLVWRARWPILFVGLALMVSFGSLASRFTTGTKRIEDIFDADHPLTIVNALKIEEFVFSSNAFFTATVTLGLELIDRAGTSPFDPSDYGTLSYSEGFAPFQTDAQQALFDLCSDYGDENSTNRPDYVRTPTVGEPSVTCWILAWRNWLESQNQTFPVPTEEDARNLLEQWFDSDDENAEEFSNVLVGLAPGGDNVVPNPVEFMTMTVVLAVPQSASLGEKMNGFESLASGLTDRFRDGPASIGTGLVVSDYFVVFAMQEVLVRTAIIGLCAGIGFGFLCLLVMTRNLRVSVLAALNILVVTALVLGVMQLTLGEIGFMEAISITALVGLSFDFTLHFAIAYVEYEPEHALLIAGVTPEDCLPGDFYEADDGAMVATSLLRTRVAFTRISVSVLFGAISSTTAAIALTLCEIQYLGLFGNFLLQVIIFSLVASNTVLPALLMKFGPQAPPKATKVVALQEP</sequence>
<evidence type="ECO:0000256" key="3">
    <source>
        <dbReference type="ARBA" id="ARBA00022989"/>
    </source>
</evidence>
<feature type="transmembrane region" description="Helical" evidence="7">
    <location>
        <begin position="402"/>
        <end position="429"/>
    </location>
</feature>
<comment type="similarity">
    <text evidence="6">Belongs to the dispatched family.</text>
</comment>
<keyword evidence="10" id="KW-1185">Reference proteome</keyword>
<dbReference type="PANTHER" id="PTHR45951">
    <property type="entry name" value="PROTEIN DISPATCHED-RELATED"/>
    <property type="match status" value="1"/>
</dbReference>
<evidence type="ECO:0000256" key="5">
    <source>
        <dbReference type="ARBA" id="ARBA00023180"/>
    </source>
</evidence>